<dbReference type="InterPro" id="IPR007048">
    <property type="entry name" value="IraD/Gp25-like"/>
</dbReference>
<reference evidence="3" key="1">
    <citation type="submission" date="2022-01" db="EMBL/GenBank/DDBJ databases">
        <title>Genome sequence and assembly of Parabukholderia sp. RG36.</title>
        <authorList>
            <person name="Chhetri G."/>
        </authorList>
    </citation>
    <scope>NUCLEOTIDE SEQUENCE</scope>
    <source>
        <strain evidence="3">RG36</strain>
    </source>
</reference>
<gene>
    <name evidence="3" type="primary">tssE</name>
    <name evidence="3" type="ORF">L5014_26005</name>
</gene>
<dbReference type="Pfam" id="PF04965">
    <property type="entry name" value="GPW_gp25"/>
    <property type="match status" value="1"/>
</dbReference>
<dbReference type="PANTHER" id="PTHR38595:SF1">
    <property type="entry name" value="TYPE VI SECRETION SYSTEM COMPONENT TSSE1"/>
    <property type="match status" value="1"/>
</dbReference>
<comment type="caution">
    <text evidence="3">The sequence shown here is derived from an EMBL/GenBank/DDBJ whole genome shotgun (WGS) entry which is preliminary data.</text>
</comment>
<feature type="domain" description="IraD/Gp25-like" evidence="2">
    <location>
        <begin position="74"/>
        <end position="174"/>
    </location>
</feature>
<dbReference type="PANTHER" id="PTHR38595">
    <property type="entry name" value="CYTOPLASMIC PROTEIN-RELATED"/>
    <property type="match status" value="1"/>
</dbReference>
<dbReference type="AlphaFoldDB" id="A0A9X1UJI9"/>
<name>A0A9X1UJI9_9BURK</name>
<proteinExistence type="predicted"/>
<keyword evidence="4" id="KW-1185">Reference proteome</keyword>
<accession>A0A9X1UJI9</accession>
<feature type="region of interest" description="Disordered" evidence="1">
    <location>
        <begin position="1"/>
        <end position="37"/>
    </location>
</feature>
<evidence type="ECO:0000313" key="3">
    <source>
        <dbReference type="EMBL" id="MCG5076762.1"/>
    </source>
</evidence>
<dbReference type="InterPro" id="IPR017737">
    <property type="entry name" value="TssE1-like"/>
</dbReference>
<evidence type="ECO:0000256" key="1">
    <source>
        <dbReference type="SAM" id="MobiDB-lite"/>
    </source>
</evidence>
<dbReference type="InterPro" id="IPR053176">
    <property type="entry name" value="T6SS_TssE1-like"/>
</dbReference>
<dbReference type="SUPFAM" id="SSF160719">
    <property type="entry name" value="gpW/gp25-like"/>
    <property type="match status" value="1"/>
</dbReference>
<dbReference type="EMBL" id="JAKLJA010000027">
    <property type="protein sequence ID" value="MCG5076762.1"/>
    <property type="molecule type" value="Genomic_DNA"/>
</dbReference>
<dbReference type="NCBIfam" id="TIGR03357">
    <property type="entry name" value="VI_zyme"/>
    <property type="match status" value="1"/>
</dbReference>
<protein>
    <submittedName>
        <fullName evidence="3">Type VI secretion system baseplate subunit TssE</fullName>
    </submittedName>
</protein>
<evidence type="ECO:0000259" key="2">
    <source>
        <dbReference type="Pfam" id="PF04965"/>
    </source>
</evidence>
<organism evidence="3 4">
    <name type="scientific">Paraburkholderia tagetis</name>
    <dbReference type="NCBI Taxonomy" id="2913261"/>
    <lineage>
        <taxon>Bacteria</taxon>
        <taxon>Pseudomonadati</taxon>
        <taxon>Pseudomonadota</taxon>
        <taxon>Betaproteobacteria</taxon>
        <taxon>Burkholderiales</taxon>
        <taxon>Burkholderiaceae</taxon>
        <taxon>Paraburkholderia</taxon>
    </lineage>
</organism>
<dbReference type="RefSeq" id="WP_238466673.1">
    <property type="nucleotide sequence ID" value="NZ_JAKLJA010000027.1"/>
</dbReference>
<evidence type="ECO:0000313" key="4">
    <source>
        <dbReference type="Proteomes" id="UP001139308"/>
    </source>
</evidence>
<dbReference type="Proteomes" id="UP001139308">
    <property type="component" value="Unassembled WGS sequence"/>
</dbReference>
<sequence length="217" mass="23922">MARDSARPDPVRETYPPHEAHPPYEAHQTHQTHDGAAPRRMARPMLFDRLRDDVQQRPAAADSPYRGGSHAGGLLEAVLRDLSWLLNTACALDERDARRYAEAGRSVLNFGVPAFAGTPLSGIDTPYLENALREAIVCFEPRLQGESVEVRCVNDARRASRHNVLTFEIAGRLACVEPPLSMLLQTELDLDSGIALLRPLNGSGEPEPAGARMRRKT</sequence>